<feature type="domain" description="FtsK" evidence="12">
    <location>
        <begin position="837"/>
        <end position="1046"/>
    </location>
</feature>
<proteinExistence type="predicted"/>
<dbReference type="InterPro" id="IPR023837">
    <property type="entry name" value="EccCb-like_Actinobacteria"/>
</dbReference>
<dbReference type="InterPro" id="IPR023836">
    <property type="entry name" value="EccCa-like_Actinobacteria"/>
</dbReference>
<dbReference type="InterPro" id="IPR002543">
    <property type="entry name" value="FtsK_dom"/>
</dbReference>
<dbReference type="NCBIfam" id="TIGR03924">
    <property type="entry name" value="T7SS_EccC_a"/>
    <property type="match status" value="1"/>
</dbReference>
<dbReference type="Proteomes" id="UP001500928">
    <property type="component" value="Unassembled WGS sequence"/>
</dbReference>
<dbReference type="PANTHER" id="PTHR22683:SF1">
    <property type="entry name" value="TYPE VII SECRETION SYSTEM PROTEIN ESSC"/>
    <property type="match status" value="1"/>
</dbReference>
<feature type="region of interest" description="Disordered" evidence="10">
    <location>
        <begin position="1356"/>
        <end position="1378"/>
    </location>
</feature>
<dbReference type="InterPro" id="IPR027417">
    <property type="entry name" value="P-loop_NTPase"/>
</dbReference>
<keyword evidence="5 9" id="KW-0547">Nucleotide-binding</keyword>
<evidence type="ECO:0000256" key="5">
    <source>
        <dbReference type="ARBA" id="ARBA00022741"/>
    </source>
</evidence>
<dbReference type="SUPFAM" id="SSF52540">
    <property type="entry name" value="P-loop containing nucleoside triphosphate hydrolases"/>
    <property type="match status" value="3"/>
</dbReference>
<feature type="binding site" evidence="9">
    <location>
        <begin position="856"/>
        <end position="863"/>
    </location>
    <ligand>
        <name>ATP</name>
        <dbReference type="ChEBI" id="CHEBI:30616"/>
    </ligand>
</feature>
<dbReference type="InterPro" id="IPR003593">
    <property type="entry name" value="AAA+_ATPase"/>
</dbReference>
<dbReference type="Pfam" id="PF01580">
    <property type="entry name" value="FtsK_SpoIIIE"/>
    <property type="match status" value="3"/>
</dbReference>
<evidence type="ECO:0000259" key="12">
    <source>
        <dbReference type="PROSITE" id="PS50901"/>
    </source>
</evidence>
<evidence type="ECO:0000256" key="11">
    <source>
        <dbReference type="SAM" id="Phobius"/>
    </source>
</evidence>
<keyword evidence="8 11" id="KW-0472">Membrane</keyword>
<organism evidence="13 14">
    <name type="scientific">Actinomycetospora chlora</name>
    <dbReference type="NCBI Taxonomy" id="663608"/>
    <lineage>
        <taxon>Bacteria</taxon>
        <taxon>Bacillati</taxon>
        <taxon>Actinomycetota</taxon>
        <taxon>Actinomycetes</taxon>
        <taxon>Pseudonocardiales</taxon>
        <taxon>Pseudonocardiaceae</taxon>
        <taxon>Actinomycetospora</taxon>
    </lineage>
</organism>
<evidence type="ECO:0000256" key="2">
    <source>
        <dbReference type="ARBA" id="ARBA00022475"/>
    </source>
</evidence>
<evidence type="ECO:0000256" key="8">
    <source>
        <dbReference type="ARBA" id="ARBA00023136"/>
    </source>
</evidence>
<evidence type="ECO:0000256" key="6">
    <source>
        <dbReference type="ARBA" id="ARBA00022840"/>
    </source>
</evidence>
<keyword evidence="3 11" id="KW-0812">Transmembrane</keyword>
<reference evidence="14" key="1">
    <citation type="journal article" date="2019" name="Int. J. Syst. Evol. Microbiol.">
        <title>The Global Catalogue of Microorganisms (GCM) 10K type strain sequencing project: providing services to taxonomists for standard genome sequencing and annotation.</title>
        <authorList>
            <consortium name="The Broad Institute Genomics Platform"/>
            <consortium name="The Broad Institute Genome Sequencing Center for Infectious Disease"/>
            <person name="Wu L."/>
            <person name="Ma J."/>
        </authorList>
    </citation>
    <scope>NUCLEOTIDE SEQUENCE [LARGE SCALE GENOMIC DNA]</scope>
    <source>
        <strain evidence="14">JCM 17979</strain>
    </source>
</reference>
<feature type="binding site" evidence="9">
    <location>
        <begin position="478"/>
        <end position="485"/>
    </location>
    <ligand>
        <name>ATP</name>
        <dbReference type="ChEBI" id="CHEBI:30616"/>
    </ligand>
</feature>
<dbReference type="EMBL" id="BAABHO010000099">
    <property type="protein sequence ID" value="GAA4814493.1"/>
    <property type="molecule type" value="Genomic_DNA"/>
</dbReference>
<feature type="domain" description="FtsK" evidence="12">
    <location>
        <begin position="455"/>
        <end position="655"/>
    </location>
</feature>
<dbReference type="RefSeq" id="WP_345425325.1">
    <property type="nucleotide sequence ID" value="NZ_BAABHO010000099.1"/>
</dbReference>
<dbReference type="Gene3D" id="3.40.50.300">
    <property type="entry name" value="P-loop containing nucleotide triphosphate hydrolases"/>
    <property type="match status" value="4"/>
</dbReference>
<keyword evidence="2" id="KW-1003">Cell membrane</keyword>
<keyword evidence="7 11" id="KW-1133">Transmembrane helix</keyword>
<accession>A0ABP9CQ67</accession>
<evidence type="ECO:0000256" key="7">
    <source>
        <dbReference type="ARBA" id="ARBA00022989"/>
    </source>
</evidence>
<evidence type="ECO:0000256" key="10">
    <source>
        <dbReference type="SAM" id="MobiDB-lite"/>
    </source>
</evidence>
<dbReference type="InterPro" id="IPR050206">
    <property type="entry name" value="FtsK/SpoIIIE/SftA"/>
</dbReference>
<comment type="subcellular location">
    <subcellularLocation>
        <location evidence="1">Cell membrane</location>
        <topology evidence="1">Multi-pass membrane protein</topology>
    </subcellularLocation>
</comment>
<evidence type="ECO:0000313" key="13">
    <source>
        <dbReference type="EMBL" id="GAA4814493.1"/>
    </source>
</evidence>
<dbReference type="PROSITE" id="PS50901">
    <property type="entry name" value="FTSK"/>
    <property type="match status" value="3"/>
</dbReference>
<evidence type="ECO:0000256" key="1">
    <source>
        <dbReference type="ARBA" id="ARBA00004651"/>
    </source>
</evidence>
<comment type="caution">
    <text evidence="13">The sequence shown here is derived from an EMBL/GenBank/DDBJ whole genome shotgun (WGS) entry which is preliminary data.</text>
</comment>
<keyword evidence="14" id="KW-1185">Reference proteome</keyword>
<sequence length="1378" mass="145948">MGTRVYRRAARLAPPEVPSGEIHLEAPPEIPRVTPSSPLLRLLPLLMVVGSLGFIVVIGVDNPTSWLFGGMFALSTLGMVAGGATRGGGQRRAEADEERTDYLRYLAQMRRRARDTASDQRRALEWAHPEPTALVALARGPRMWERRPADPDFAHVRVGRGSQRLATALVPPQTGPVDDLEPVSTVALRRFVRTHSIVPDLPTAVSLRAFASIGVEGGDADARRGLVRALVAQLVTFHSPDDLVLAVAATGPARAAWEWVKWLPHVAHPRLHDGAGPVRMVASSLAAVESWLAPELAGRGRFTRGAAPVPDAAHVVVVLEDAEVTLTEQLVLADGLTGVTVIDLSGALGTLTARRGLGLVLETDRIGAAGRGGTEWFGRPDALGAAEAEALARRLAPCRTPTVDADPDEPLLTSPGILELLGVDGEPDTFDVAAAWRPRPLRDRLRVPFGVSAEGDPVELDIKEAAEEGMGPHGLCVGATGSGKSELLRTLVLGLITTHSSEALNLVLVDFKGGATFAGLADAPHVAAVITNLADDLSLVDRMQDALAGEMQRRQELLRAAGNLANVSEYERARAAGEALAPLPTLFVVVDEFSELLSQKPDFAELFVAIGRLGRSLQMHLLLASQRLEEGRLRGLDSHLSYRIGLKTFSAADSRAVLGVPDAAELPPVPGSGYLKVESSSMVRFKAGYVSGPYRAAERVLPAASPLPREVRPRPFSSHWVEPAAPTVLDARPHGNGHGSVVEVAASPGVIGPHGGTTTRGAGATPSVLDVVVERLRGQGPPAHEVWLPPLADPATLDALLPPLSETPDRGLTAPGFPANGQLTVPVGVVDRPYDQRRDVLWAELAGAAGHVVVAGGPQSGKSTLLRTLVTAAALTHTPAEVQFYAVDLGGGTLAGLAGLPHVGAVAGRGEADLVRRTVAEVAALLAGRERWFRDAGVESMADLRARRRRSGAELDHLYRRRGELAPGTGGSDMLGDVFLVIDGWHAFRGEHEALEQTVISLATGGLSYGVHVVIAASRWAELRPALKDLLGTRFELRLGDPSESEVDRRTAAVVPAGRPGRGLSPEKLHVLTALPRVDGVAETADLGRATAALVARVAAAWPGTGAPRVRLLPERVGVEALPGPDEGPPHLLPLGLSEDRLAPVVLDVAADPHFVCYADAESGKTALLRALAHQIVTRYRPEQARLVLVDYRRSLLGAVASEHLISYTSSPPALTQALGELVESLQRRLPGPDVTPEQLRERSWWTGPDVFVLVDDYDLVAGAAGNPLTVLLDLLPQARDIGLHLVVARRTGGASRAMFEPVLARLRELSSPGIVMSGSRDEGVLLGSVRPGPQPPGRGWLVGRRHGERLVQVGWRAPDPPITGPALPGPEAPDSDP</sequence>
<protein>
    <submittedName>
        <fullName evidence="13">Type VII secretion protein EccC</fullName>
    </submittedName>
</protein>
<dbReference type="PANTHER" id="PTHR22683">
    <property type="entry name" value="SPORULATION PROTEIN RELATED"/>
    <property type="match status" value="1"/>
</dbReference>
<dbReference type="SMART" id="SM00382">
    <property type="entry name" value="AAA"/>
    <property type="match status" value="2"/>
</dbReference>
<feature type="transmembrane region" description="Helical" evidence="11">
    <location>
        <begin position="39"/>
        <end position="60"/>
    </location>
</feature>
<feature type="compositionally biased region" description="Pro residues" evidence="10">
    <location>
        <begin position="1359"/>
        <end position="1372"/>
    </location>
</feature>
<feature type="domain" description="FtsK" evidence="12">
    <location>
        <begin position="1142"/>
        <end position="1326"/>
    </location>
</feature>
<keyword evidence="6 9" id="KW-0067">ATP-binding</keyword>
<name>A0ABP9CQ67_9PSEU</name>
<evidence type="ECO:0000256" key="3">
    <source>
        <dbReference type="ARBA" id="ARBA00022692"/>
    </source>
</evidence>
<gene>
    <name evidence="13" type="ORF">GCM10023200_60100</name>
</gene>
<evidence type="ECO:0000256" key="9">
    <source>
        <dbReference type="PROSITE-ProRule" id="PRU00289"/>
    </source>
</evidence>
<dbReference type="NCBIfam" id="TIGR03925">
    <property type="entry name" value="T7SS_EccC_b"/>
    <property type="match status" value="1"/>
</dbReference>
<evidence type="ECO:0000313" key="14">
    <source>
        <dbReference type="Proteomes" id="UP001500928"/>
    </source>
</evidence>
<evidence type="ECO:0000256" key="4">
    <source>
        <dbReference type="ARBA" id="ARBA00022737"/>
    </source>
</evidence>
<feature type="binding site" evidence="9">
    <location>
        <begin position="1159"/>
        <end position="1166"/>
    </location>
    <ligand>
        <name>ATP</name>
        <dbReference type="ChEBI" id="CHEBI:30616"/>
    </ligand>
</feature>
<keyword evidence="4" id="KW-0677">Repeat</keyword>